<feature type="signal peptide" evidence="1">
    <location>
        <begin position="1"/>
        <end position="19"/>
    </location>
</feature>
<keyword evidence="1" id="KW-0732">Signal</keyword>
<dbReference type="EMBL" id="WIWV01000015">
    <property type="protein sequence ID" value="KAF7718463.1"/>
    <property type="molecule type" value="Genomic_DNA"/>
</dbReference>
<comment type="caution">
    <text evidence="2">The sequence shown here is derived from an EMBL/GenBank/DDBJ whole genome shotgun (WGS) entry which is preliminary data.</text>
</comment>
<feature type="chain" id="PRO_5035233888" evidence="1">
    <location>
        <begin position="20"/>
        <end position="149"/>
    </location>
</feature>
<dbReference type="AlphaFoldDB" id="A0A8J8W5B3"/>
<name>A0A8J8W5B3_9EURO</name>
<evidence type="ECO:0000256" key="1">
    <source>
        <dbReference type="SAM" id="SignalP"/>
    </source>
</evidence>
<gene>
    <name evidence="2" type="ORF">PECM_002153</name>
</gene>
<organism evidence="2 3">
    <name type="scientific">Penicillium ucsense</name>
    <dbReference type="NCBI Taxonomy" id="2839758"/>
    <lineage>
        <taxon>Eukaryota</taxon>
        <taxon>Fungi</taxon>
        <taxon>Dikarya</taxon>
        <taxon>Ascomycota</taxon>
        <taxon>Pezizomycotina</taxon>
        <taxon>Eurotiomycetes</taxon>
        <taxon>Eurotiomycetidae</taxon>
        <taxon>Eurotiales</taxon>
        <taxon>Aspergillaceae</taxon>
        <taxon>Penicillium</taxon>
    </lineage>
</organism>
<proteinExistence type="predicted"/>
<accession>A0A8J8W5B3</accession>
<protein>
    <submittedName>
        <fullName evidence="2">Uncharacterized protein</fullName>
    </submittedName>
</protein>
<evidence type="ECO:0000313" key="3">
    <source>
        <dbReference type="Proteomes" id="UP000631181"/>
    </source>
</evidence>
<keyword evidence="3" id="KW-1185">Reference proteome</keyword>
<reference evidence="2" key="1">
    <citation type="journal article" date="2020" name="Front. Microbiol.">
        <title>Gene regulatory networks of Penicillium echinulatum 2HH and Penicillium oxalicum 114-2 inferred by a computational biology approach.</title>
        <authorList>
            <person name="Lenz A.R."/>
            <person name="Galan-Vasquez E."/>
            <person name="Balbinot E."/>
            <person name="De Abreu F.P."/>
            <person name="De Oliveira N.S."/>
            <person name="Da Rosa L.O."/>
            <person name="De Avila E Silva S."/>
            <person name="Camassola M."/>
            <person name="Dillon A.J.P."/>
            <person name="Perez-Rueda E."/>
        </authorList>
    </citation>
    <scope>NUCLEOTIDE SEQUENCE</scope>
    <source>
        <strain evidence="2">S1M29</strain>
    </source>
</reference>
<dbReference type="OrthoDB" id="5439688at2759"/>
<sequence>MHFTPAFISTITLASVCMGAAVDKRKSWLFSCGCDGQSDANANDCRAAIDQIDVNANVMDPMNAISVVHTGPLSSASIMYQSGDCALAIGNTQNINGPGGIGGGTTGTTISGADFKDLMTQLMGCEDTANGLINACASVGAGNAMIFKH</sequence>
<evidence type="ECO:0000313" key="2">
    <source>
        <dbReference type="EMBL" id="KAF7718463.1"/>
    </source>
</evidence>
<dbReference type="Proteomes" id="UP000631181">
    <property type="component" value="Unassembled WGS sequence"/>
</dbReference>